<dbReference type="EMBL" id="AP023367">
    <property type="protein sequence ID" value="BCJ96318.1"/>
    <property type="molecule type" value="Genomic_DNA"/>
</dbReference>
<evidence type="ECO:0000313" key="3">
    <source>
        <dbReference type="Proteomes" id="UP000515561"/>
    </source>
</evidence>
<evidence type="ECO:0000313" key="2">
    <source>
        <dbReference type="EMBL" id="BCJ96318.1"/>
    </source>
</evidence>
<dbReference type="AlphaFoldDB" id="A0A6S6RBQ8"/>
<dbReference type="SUPFAM" id="SSF53335">
    <property type="entry name" value="S-adenosyl-L-methionine-dependent methyltransferases"/>
    <property type="match status" value="1"/>
</dbReference>
<dbReference type="KEGG" id="acel:acsn021_38870"/>
<feature type="domain" description="Methyltransferase" evidence="1">
    <location>
        <begin position="48"/>
        <end position="151"/>
    </location>
</feature>
<name>A0A6S6RBQ8_9FIRM</name>
<evidence type="ECO:0000259" key="1">
    <source>
        <dbReference type="Pfam" id="PF13847"/>
    </source>
</evidence>
<gene>
    <name evidence="2" type="ORF">acsn021_38870</name>
</gene>
<reference evidence="2 3" key="1">
    <citation type="journal article" date="2016" name="Int. J. Syst. Evol. Microbiol.">
        <title>Descriptions of Anaerotaenia torta gen. nov., sp. nov. and Anaerocolumna cellulosilytica gen. nov., sp. nov. isolated from a methanogenic reactor of cattle waste.</title>
        <authorList>
            <person name="Uek A."/>
            <person name="Ohtaki Y."/>
            <person name="Kaku N."/>
            <person name="Ueki K."/>
        </authorList>
    </citation>
    <scope>NUCLEOTIDE SEQUENCE [LARGE SCALE GENOMIC DNA]</scope>
    <source>
        <strain evidence="2 3">SN021</strain>
    </source>
</reference>
<dbReference type="CDD" id="cd02440">
    <property type="entry name" value="AdoMet_MTases"/>
    <property type="match status" value="1"/>
</dbReference>
<dbReference type="PANTHER" id="PTHR43861">
    <property type="entry name" value="TRANS-ACONITATE 2-METHYLTRANSFERASE-RELATED"/>
    <property type="match status" value="1"/>
</dbReference>
<keyword evidence="3" id="KW-1185">Reference proteome</keyword>
<protein>
    <recommendedName>
        <fullName evidence="1">Methyltransferase domain-containing protein</fullName>
    </recommendedName>
</protein>
<accession>A0A6S6RBQ8</accession>
<dbReference type="Gene3D" id="3.40.50.150">
    <property type="entry name" value="Vaccinia Virus protein VP39"/>
    <property type="match status" value="1"/>
</dbReference>
<dbReference type="Proteomes" id="UP000515561">
    <property type="component" value="Chromosome"/>
</dbReference>
<sequence>MRKFMTVQEHYDMLIQNENDPVNDPPKLKAYMDLWDGETFWNLIQPTQGKRILEIGVGTGRCALITLSFGCKEFWGIDISEKTIERAKQHMLNYSNVKLVLGDILTTDFDDQFDTIYSTLTFFHIENKQELVKKINSLLYDQGQLIVSIEKDSKKVFEYDNYNVRAFPDTVSSISDILNKCGFKVTDIREVEKASILRAVKVTNLS</sequence>
<proteinExistence type="predicted"/>
<dbReference type="InterPro" id="IPR025714">
    <property type="entry name" value="Methyltranfer_dom"/>
</dbReference>
<dbReference type="Pfam" id="PF13847">
    <property type="entry name" value="Methyltransf_31"/>
    <property type="match status" value="1"/>
</dbReference>
<organism evidence="2 3">
    <name type="scientific">Anaerocolumna cellulosilytica</name>
    <dbReference type="NCBI Taxonomy" id="433286"/>
    <lineage>
        <taxon>Bacteria</taxon>
        <taxon>Bacillati</taxon>
        <taxon>Bacillota</taxon>
        <taxon>Clostridia</taxon>
        <taxon>Lachnospirales</taxon>
        <taxon>Lachnospiraceae</taxon>
        <taxon>Anaerocolumna</taxon>
    </lineage>
</organism>
<dbReference type="RefSeq" id="WP_184093184.1">
    <property type="nucleotide sequence ID" value="NZ_AP023367.1"/>
</dbReference>
<dbReference type="InterPro" id="IPR029063">
    <property type="entry name" value="SAM-dependent_MTases_sf"/>
</dbReference>